<dbReference type="Pfam" id="PF01012">
    <property type="entry name" value="ETF"/>
    <property type="match status" value="1"/>
</dbReference>
<feature type="compositionally biased region" description="Low complexity" evidence="3">
    <location>
        <begin position="379"/>
        <end position="397"/>
    </location>
</feature>
<dbReference type="InterPro" id="IPR029035">
    <property type="entry name" value="DHS-like_NAD/FAD-binding_dom"/>
</dbReference>
<keyword evidence="7" id="KW-1185">Reference proteome</keyword>
<feature type="compositionally biased region" description="Pro residues" evidence="3">
    <location>
        <begin position="398"/>
        <end position="408"/>
    </location>
</feature>
<dbReference type="EMBL" id="JAAGOH010000012">
    <property type="protein sequence ID" value="NDY91764.1"/>
    <property type="molecule type" value="Genomic_DNA"/>
</dbReference>
<gene>
    <name evidence="6" type="ORF">G3A44_11255</name>
</gene>
<dbReference type="Pfam" id="PF00766">
    <property type="entry name" value="ETF_alpha"/>
    <property type="match status" value="1"/>
</dbReference>
<evidence type="ECO:0000259" key="5">
    <source>
        <dbReference type="Pfam" id="PF01012"/>
    </source>
</evidence>
<dbReference type="SUPFAM" id="SSF52402">
    <property type="entry name" value="Adenine nucleotide alpha hydrolases-like"/>
    <property type="match status" value="1"/>
</dbReference>
<feature type="domain" description="Electron transfer flavoprotein alpha/beta-subunit N-terminal" evidence="5">
    <location>
        <begin position="55"/>
        <end position="183"/>
    </location>
</feature>
<comment type="similarity">
    <text evidence="1">Belongs to the ETF alpha-subunit/FixB family.</text>
</comment>
<dbReference type="Gene3D" id="3.40.50.1220">
    <property type="entry name" value="TPP-binding domain"/>
    <property type="match status" value="1"/>
</dbReference>
<keyword evidence="2" id="KW-0813">Transport</keyword>
<dbReference type="AlphaFoldDB" id="A0A7C9TKI0"/>
<evidence type="ECO:0000313" key="7">
    <source>
        <dbReference type="Proteomes" id="UP000484255"/>
    </source>
</evidence>
<dbReference type="PANTHER" id="PTHR43153">
    <property type="entry name" value="ELECTRON TRANSFER FLAVOPROTEIN ALPHA"/>
    <property type="match status" value="1"/>
</dbReference>
<dbReference type="RefSeq" id="WP_163457621.1">
    <property type="nucleotide sequence ID" value="NZ_JAAGOH010000012.1"/>
</dbReference>
<evidence type="ECO:0000256" key="3">
    <source>
        <dbReference type="SAM" id="MobiDB-lite"/>
    </source>
</evidence>
<organism evidence="6 7">
    <name type="scientific">Ideonella livida</name>
    <dbReference type="NCBI Taxonomy" id="2707176"/>
    <lineage>
        <taxon>Bacteria</taxon>
        <taxon>Pseudomonadati</taxon>
        <taxon>Pseudomonadota</taxon>
        <taxon>Betaproteobacteria</taxon>
        <taxon>Burkholderiales</taxon>
        <taxon>Sphaerotilaceae</taxon>
        <taxon>Ideonella</taxon>
    </lineage>
</organism>
<comment type="caution">
    <text evidence="6">The sequence shown here is derived from an EMBL/GenBank/DDBJ whole genome shotgun (WGS) entry which is preliminary data.</text>
</comment>
<protein>
    <submittedName>
        <fullName evidence="6">Electron transfer flavoprotein subunit alpha/FixB family protein</fullName>
    </submittedName>
</protein>
<dbReference type="GO" id="GO:0033539">
    <property type="term" value="P:fatty acid beta-oxidation using acyl-CoA dehydrogenase"/>
    <property type="evidence" value="ECO:0007669"/>
    <property type="project" value="TreeGrafter"/>
</dbReference>
<evidence type="ECO:0000256" key="2">
    <source>
        <dbReference type="ARBA" id="ARBA00022982"/>
    </source>
</evidence>
<dbReference type="InterPro" id="IPR014731">
    <property type="entry name" value="ETF_asu_C"/>
</dbReference>
<keyword evidence="2" id="KW-0249">Electron transport</keyword>
<feature type="domain" description="Electron transfer flavoprotein alpha subunit C-terminal" evidence="4">
    <location>
        <begin position="257"/>
        <end position="333"/>
    </location>
</feature>
<dbReference type="Proteomes" id="UP000484255">
    <property type="component" value="Unassembled WGS sequence"/>
</dbReference>
<dbReference type="Gene3D" id="3.40.50.620">
    <property type="entry name" value="HUPs"/>
    <property type="match status" value="1"/>
</dbReference>
<dbReference type="InterPro" id="IPR014730">
    <property type="entry name" value="ETF_a/b_N"/>
</dbReference>
<evidence type="ECO:0000259" key="4">
    <source>
        <dbReference type="Pfam" id="PF00766"/>
    </source>
</evidence>
<name>A0A7C9TKI0_9BURK</name>
<reference evidence="6 7" key="1">
    <citation type="submission" date="2020-02" db="EMBL/GenBank/DDBJ databases">
        <title>Ideonella bacterium strain TBM-1.</title>
        <authorList>
            <person name="Chen W.-M."/>
        </authorList>
    </citation>
    <scope>NUCLEOTIDE SEQUENCE [LARGE SCALE GENOMIC DNA]</scope>
    <source>
        <strain evidence="6 7">TBM-1</strain>
    </source>
</reference>
<sequence>MTRRVDPRRPVLITPQGLRRIVLGGTEGERGLRAVAHASAPKTPRLQGEPRGCLLVLAHPDGGGLDEHAREAVAAAALLARADEAVVLLMPWSAPLPDAEAVAAVASGLAAAALGVDRLELLPLTADTAAPALLQAVAQRWQALAPRLVLAADRGEDALLGRRLAVRLGLACATEVVEINAQQVRVRDLGGPGRPAGDATAALADLQLLLLARQVARTELPFTGLGQALGLPRPAPQALPGLQDLGVSAGQAQQVALEEAEFILAAGQGVRDVALFHRLAQALGAAVGASRVAVDAGHFPRSQQIGATGRTVQARGYLALGISGAVQHLQGIRECRHVMAVNTDPAAPMVQRAELTLVADVQALMQALLEQLQAEAAPDARPAAPASRPALSVATPSTLPPATPLKAA</sequence>
<dbReference type="GO" id="GO:0009055">
    <property type="term" value="F:electron transfer activity"/>
    <property type="evidence" value="ECO:0007669"/>
    <property type="project" value="InterPro"/>
</dbReference>
<dbReference type="InterPro" id="IPR001308">
    <property type="entry name" value="ETF_a/FixB"/>
</dbReference>
<proteinExistence type="inferred from homology"/>
<dbReference type="InterPro" id="IPR014729">
    <property type="entry name" value="Rossmann-like_a/b/a_fold"/>
</dbReference>
<evidence type="ECO:0000256" key="1">
    <source>
        <dbReference type="ARBA" id="ARBA00005817"/>
    </source>
</evidence>
<dbReference type="SUPFAM" id="SSF52467">
    <property type="entry name" value="DHS-like NAD/FAD-binding domain"/>
    <property type="match status" value="1"/>
</dbReference>
<evidence type="ECO:0000313" key="6">
    <source>
        <dbReference type="EMBL" id="NDY91764.1"/>
    </source>
</evidence>
<dbReference type="PANTHER" id="PTHR43153:SF1">
    <property type="entry name" value="ELECTRON TRANSFER FLAVOPROTEIN SUBUNIT ALPHA, MITOCHONDRIAL"/>
    <property type="match status" value="1"/>
</dbReference>
<accession>A0A7C9TKI0</accession>
<feature type="region of interest" description="Disordered" evidence="3">
    <location>
        <begin position="379"/>
        <end position="408"/>
    </location>
</feature>
<dbReference type="GO" id="GO:0050660">
    <property type="term" value="F:flavin adenine dinucleotide binding"/>
    <property type="evidence" value="ECO:0007669"/>
    <property type="project" value="InterPro"/>
</dbReference>